<organism evidence="3 4">
    <name type="scientific">Solirubrobacter deserti</name>
    <dbReference type="NCBI Taxonomy" id="2282478"/>
    <lineage>
        <taxon>Bacteria</taxon>
        <taxon>Bacillati</taxon>
        <taxon>Actinomycetota</taxon>
        <taxon>Thermoleophilia</taxon>
        <taxon>Solirubrobacterales</taxon>
        <taxon>Solirubrobacteraceae</taxon>
        <taxon>Solirubrobacter</taxon>
    </lineage>
</organism>
<feature type="compositionally biased region" description="Basic and acidic residues" evidence="1">
    <location>
        <begin position="34"/>
        <end position="48"/>
    </location>
</feature>
<feature type="compositionally biased region" description="Low complexity" evidence="1">
    <location>
        <begin position="224"/>
        <end position="251"/>
    </location>
</feature>
<evidence type="ECO:0000256" key="2">
    <source>
        <dbReference type="SAM" id="Phobius"/>
    </source>
</evidence>
<reference evidence="3" key="1">
    <citation type="submission" date="2022-10" db="EMBL/GenBank/DDBJ databases">
        <title>The WGS of Solirubrobacter sp. CPCC 204708.</title>
        <authorList>
            <person name="Jiang Z."/>
        </authorList>
    </citation>
    <scope>NUCLEOTIDE SEQUENCE</scope>
    <source>
        <strain evidence="3">CPCC 204708</strain>
    </source>
</reference>
<evidence type="ECO:0000313" key="3">
    <source>
        <dbReference type="EMBL" id="MDA0141627.1"/>
    </source>
</evidence>
<keyword evidence="2" id="KW-0812">Transmembrane</keyword>
<feature type="region of interest" description="Disordered" evidence="1">
    <location>
        <begin position="215"/>
        <end position="253"/>
    </location>
</feature>
<dbReference type="Proteomes" id="UP001147700">
    <property type="component" value="Unassembled WGS sequence"/>
</dbReference>
<dbReference type="EMBL" id="JAPCID010000061">
    <property type="protein sequence ID" value="MDA0141627.1"/>
    <property type="molecule type" value="Genomic_DNA"/>
</dbReference>
<sequence>MARDLIPPPSPAGRPDPEGTQTHRFVELPPESPAEQHDTPPPKVEKRALPPTQYRNRFGFLAGALGGVVLGSIAIVVAIFAFGHAGGDDDYGLHPNWSAWEPDDHSLAEGAQQIADKVKVQYTHPNGDVLVNVKAVPFPSGAAPYEMSAVATSAMTEMTGPGVLYVLDGMGPGGAITVGKRSENRGMVLQREALELALYTFRYLPEAEMVMVRTPPPPPEEPKAMPTPGAGKAAATATPTPTATPSATPPTNQVVFFRPGDLRAELEVPLGATLAAQAPNEKTLTEADKATIDGLTRSNRFLAEAQVIDPMTGMVRFILHPPKRS</sequence>
<evidence type="ECO:0000256" key="1">
    <source>
        <dbReference type="SAM" id="MobiDB-lite"/>
    </source>
</evidence>
<feature type="compositionally biased region" description="Pro residues" evidence="1">
    <location>
        <begin position="1"/>
        <end position="14"/>
    </location>
</feature>
<gene>
    <name evidence="3" type="ORF">OJ962_29310</name>
</gene>
<proteinExistence type="predicted"/>
<name>A0ABT4RSQ7_9ACTN</name>
<dbReference type="RefSeq" id="WP_202954034.1">
    <property type="nucleotide sequence ID" value="NZ_JAPCID010000061.1"/>
</dbReference>
<protein>
    <submittedName>
        <fullName evidence="3">Uncharacterized protein</fullName>
    </submittedName>
</protein>
<feature type="transmembrane region" description="Helical" evidence="2">
    <location>
        <begin position="58"/>
        <end position="82"/>
    </location>
</feature>
<keyword evidence="4" id="KW-1185">Reference proteome</keyword>
<keyword evidence="2" id="KW-1133">Transmembrane helix</keyword>
<feature type="region of interest" description="Disordered" evidence="1">
    <location>
        <begin position="1"/>
        <end position="50"/>
    </location>
</feature>
<comment type="caution">
    <text evidence="3">The sequence shown here is derived from an EMBL/GenBank/DDBJ whole genome shotgun (WGS) entry which is preliminary data.</text>
</comment>
<evidence type="ECO:0000313" key="4">
    <source>
        <dbReference type="Proteomes" id="UP001147700"/>
    </source>
</evidence>
<accession>A0ABT4RSQ7</accession>
<keyword evidence="2" id="KW-0472">Membrane</keyword>